<evidence type="ECO:0000256" key="1">
    <source>
        <dbReference type="SAM" id="MobiDB-lite"/>
    </source>
</evidence>
<dbReference type="InterPro" id="IPR036322">
    <property type="entry name" value="WD40_repeat_dom_sf"/>
</dbReference>
<gene>
    <name evidence="2" type="ORF">VTJ49DRAFT_3197</name>
</gene>
<dbReference type="InterPro" id="IPR051150">
    <property type="entry name" value="SWT21/TCAB1_mRNA_Telomere"/>
</dbReference>
<dbReference type="PANTHER" id="PTHR13211">
    <property type="entry name" value="TELOMERASE CAJAL BODY PROTEIN 1"/>
    <property type="match status" value="1"/>
</dbReference>
<sequence>MEPTANLVAMTANPNGSRPPGPNANKHEGFFKSVHWSADGTTLFTSSYSNRVCTFVVPHDLLEPRDAPLDLTAQSTIALPEPTNAIAPCPYFDLRLDGTQAFLAAPRDHPIQLRHALGPSSLDDGYGHDRDPPSIANFHLIKRETEAYLPVTSLIWPYPGTHFLAGTTNLIALFDVSRPDNPAARPQPVVTIPTIPSTRHLAKGGGVGMRGTVSALSLTPGSESQGQLTTTTTGLLAAGTWTRHMGLYDIGRSNQCVATWSVADAATSAFGVDIGGKGVMQTAWSPCGRYLLVNERCSTGLLVYDVRYAHRLLAVLEGRGAMTNQRLSCDVLPGLERVGGFEVWAGTAEGGVVVYEGVGNGEGAVEPSWKWRAHGSAVGATVVHPSGSVVATCGGSWKFREEEEEEKDSEDSSEDEDGSESSDGTSGSESGSESSEDESGSENSKDESGSQSSSDKPGSETHLAPRKSQVAVNKTTRMRKPKIYLDETSLKIWSIT</sequence>
<evidence type="ECO:0000313" key="3">
    <source>
        <dbReference type="Proteomes" id="UP001583172"/>
    </source>
</evidence>
<evidence type="ECO:0000313" key="2">
    <source>
        <dbReference type="EMBL" id="KAL1843062.1"/>
    </source>
</evidence>
<accession>A0ABR3VN40</accession>
<reference evidence="2 3" key="1">
    <citation type="journal article" date="2024" name="Commun. Biol.">
        <title>Comparative genomic analysis of thermophilic fungi reveals convergent evolutionary adaptations and gene losses.</title>
        <authorList>
            <person name="Steindorff A.S."/>
            <person name="Aguilar-Pontes M.V."/>
            <person name="Robinson A.J."/>
            <person name="Andreopoulos B."/>
            <person name="LaButti K."/>
            <person name="Kuo A."/>
            <person name="Mondo S."/>
            <person name="Riley R."/>
            <person name="Otillar R."/>
            <person name="Haridas S."/>
            <person name="Lipzen A."/>
            <person name="Grimwood J."/>
            <person name="Schmutz J."/>
            <person name="Clum A."/>
            <person name="Reid I.D."/>
            <person name="Moisan M.C."/>
            <person name="Butler G."/>
            <person name="Nguyen T.T.M."/>
            <person name="Dewar K."/>
            <person name="Conant G."/>
            <person name="Drula E."/>
            <person name="Henrissat B."/>
            <person name="Hansel C."/>
            <person name="Singer S."/>
            <person name="Hutchinson M.I."/>
            <person name="de Vries R.P."/>
            <person name="Natvig D.O."/>
            <person name="Powell A.J."/>
            <person name="Tsang A."/>
            <person name="Grigoriev I.V."/>
        </authorList>
    </citation>
    <scope>NUCLEOTIDE SEQUENCE [LARGE SCALE GENOMIC DNA]</scope>
    <source>
        <strain evidence="2 3">CBS 620.91</strain>
    </source>
</reference>
<dbReference type="SUPFAM" id="SSF50978">
    <property type="entry name" value="WD40 repeat-like"/>
    <property type="match status" value="1"/>
</dbReference>
<dbReference type="InterPro" id="IPR015943">
    <property type="entry name" value="WD40/YVTN_repeat-like_dom_sf"/>
</dbReference>
<dbReference type="Proteomes" id="UP001583172">
    <property type="component" value="Unassembled WGS sequence"/>
</dbReference>
<feature type="compositionally biased region" description="Acidic residues" evidence="1">
    <location>
        <begin position="402"/>
        <end position="420"/>
    </location>
</feature>
<comment type="caution">
    <text evidence="2">The sequence shown here is derived from an EMBL/GenBank/DDBJ whole genome shotgun (WGS) entry which is preliminary data.</text>
</comment>
<protein>
    <submittedName>
        <fullName evidence="2">Uncharacterized protein</fullName>
    </submittedName>
</protein>
<keyword evidence="3" id="KW-1185">Reference proteome</keyword>
<organism evidence="2 3">
    <name type="scientific">Humicola insolens</name>
    <name type="common">Soft-rot fungus</name>
    <dbReference type="NCBI Taxonomy" id="85995"/>
    <lineage>
        <taxon>Eukaryota</taxon>
        <taxon>Fungi</taxon>
        <taxon>Dikarya</taxon>
        <taxon>Ascomycota</taxon>
        <taxon>Pezizomycotina</taxon>
        <taxon>Sordariomycetes</taxon>
        <taxon>Sordariomycetidae</taxon>
        <taxon>Sordariales</taxon>
        <taxon>Chaetomiaceae</taxon>
        <taxon>Mycothermus</taxon>
    </lineage>
</organism>
<name>A0ABR3VN40_HUMIN</name>
<feature type="compositionally biased region" description="Low complexity" evidence="1">
    <location>
        <begin position="421"/>
        <end position="433"/>
    </location>
</feature>
<proteinExistence type="predicted"/>
<dbReference type="Gene3D" id="2.130.10.10">
    <property type="entry name" value="YVTN repeat-like/Quinoprotein amine dehydrogenase"/>
    <property type="match status" value="1"/>
</dbReference>
<feature type="region of interest" description="Disordered" evidence="1">
    <location>
        <begin position="394"/>
        <end position="481"/>
    </location>
</feature>
<feature type="region of interest" description="Disordered" evidence="1">
    <location>
        <begin position="1"/>
        <end position="25"/>
    </location>
</feature>
<dbReference type="PANTHER" id="PTHR13211:SF0">
    <property type="entry name" value="TELOMERASE CAJAL BODY PROTEIN 1"/>
    <property type="match status" value="1"/>
</dbReference>
<dbReference type="EMBL" id="JAZGSY010000025">
    <property type="protein sequence ID" value="KAL1843062.1"/>
    <property type="molecule type" value="Genomic_DNA"/>
</dbReference>